<keyword evidence="6 7" id="KW-0472">Membrane</keyword>
<evidence type="ECO:0000256" key="1">
    <source>
        <dbReference type="ARBA" id="ARBA00007150"/>
    </source>
</evidence>
<evidence type="ECO:0000256" key="3">
    <source>
        <dbReference type="ARBA" id="ARBA00022679"/>
    </source>
</evidence>
<dbReference type="AlphaFoldDB" id="A0A0G0E1U6"/>
<gene>
    <name evidence="8" type="ORF">UR56_C0014G0015</name>
</gene>
<evidence type="ECO:0000313" key="9">
    <source>
        <dbReference type="Proteomes" id="UP000034004"/>
    </source>
</evidence>
<dbReference type="GO" id="GO:0005886">
    <property type="term" value="C:plasma membrane"/>
    <property type="evidence" value="ECO:0007669"/>
    <property type="project" value="InterPro"/>
</dbReference>
<keyword evidence="4 7" id="KW-0812">Transmembrane</keyword>
<dbReference type="InterPro" id="IPR001640">
    <property type="entry name" value="Lgt"/>
</dbReference>
<protein>
    <submittedName>
        <fullName evidence="8">Prolipoprotein diacylglyceryl transferase</fullName>
    </submittedName>
</protein>
<evidence type="ECO:0000256" key="6">
    <source>
        <dbReference type="ARBA" id="ARBA00023136"/>
    </source>
</evidence>
<dbReference type="PANTHER" id="PTHR30589">
    <property type="entry name" value="PROLIPOPROTEIN DIACYLGLYCERYL TRANSFERASE"/>
    <property type="match status" value="1"/>
</dbReference>
<reference evidence="8 9" key="1">
    <citation type="journal article" date="2015" name="Nature">
        <title>rRNA introns, odd ribosomes, and small enigmatic genomes across a large radiation of phyla.</title>
        <authorList>
            <person name="Brown C.T."/>
            <person name="Hug L.A."/>
            <person name="Thomas B.C."/>
            <person name="Sharon I."/>
            <person name="Castelle C.J."/>
            <person name="Singh A."/>
            <person name="Wilkins M.J."/>
            <person name="Williams K.H."/>
            <person name="Banfield J.F."/>
        </authorList>
    </citation>
    <scope>NUCLEOTIDE SEQUENCE [LARGE SCALE GENOMIC DNA]</scope>
</reference>
<proteinExistence type="inferred from homology"/>
<evidence type="ECO:0000256" key="2">
    <source>
        <dbReference type="ARBA" id="ARBA00022475"/>
    </source>
</evidence>
<organism evidence="8 9">
    <name type="scientific">Candidatus Roizmanbacteria bacterium GW2011_GWC2_34_23</name>
    <dbReference type="NCBI Taxonomy" id="1618484"/>
    <lineage>
        <taxon>Bacteria</taxon>
        <taxon>Candidatus Roizmaniibacteriota</taxon>
    </lineage>
</organism>
<evidence type="ECO:0000256" key="7">
    <source>
        <dbReference type="SAM" id="Phobius"/>
    </source>
</evidence>
<feature type="transmembrane region" description="Helical" evidence="7">
    <location>
        <begin position="219"/>
        <end position="245"/>
    </location>
</feature>
<evidence type="ECO:0000256" key="4">
    <source>
        <dbReference type="ARBA" id="ARBA00022692"/>
    </source>
</evidence>
<dbReference type="Pfam" id="PF01790">
    <property type="entry name" value="LGT"/>
    <property type="match status" value="1"/>
</dbReference>
<dbReference type="GO" id="GO:0042158">
    <property type="term" value="P:lipoprotein biosynthetic process"/>
    <property type="evidence" value="ECO:0007669"/>
    <property type="project" value="InterPro"/>
</dbReference>
<name>A0A0G0E1U6_9BACT</name>
<sequence>MLPILLNLGFLKIYTFGVFLVLGFFWAIFLLWKNIRLTSFKEEDVFDGLFLSMFGALFFGRLIFVFLNFKDFGFNLLKFILINGYPGLSLYGSIFGGLFILYLFTNARKLNFADLIDYLITPLFIALAFGKIGAFFSGVEIGTKTNFLFKIKYVGFDGFRHLVGLYEGLMFVIGVLIAYKILFEIRKERYYKGFLLKFFLWFLALTIFLFDKIKDNRLYFVGLSLNFLVSLIILLTISFHFVYYFRNGILSFIKHYGQKIFKTIRVGTKKKVGGGKEKKS</sequence>
<keyword evidence="2" id="KW-1003">Cell membrane</keyword>
<keyword evidence="3 8" id="KW-0808">Transferase</keyword>
<keyword evidence="5 7" id="KW-1133">Transmembrane helix</keyword>
<comment type="similarity">
    <text evidence="1">Belongs to the Lgt family.</text>
</comment>
<dbReference type="PANTHER" id="PTHR30589:SF0">
    <property type="entry name" value="PHOSPHATIDYLGLYCEROL--PROLIPOPROTEIN DIACYLGLYCERYL TRANSFERASE"/>
    <property type="match status" value="1"/>
</dbReference>
<evidence type="ECO:0000313" key="8">
    <source>
        <dbReference type="EMBL" id="KKP61382.1"/>
    </source>
</evidence>
<keyword evidence="8" id="KW-0449">Lipoprotein</keyword>
<evidence type="ECO:0000256" key="5">
    <source>
        <dbReference type="ARBA" id="ARBA00022989"/>
    </source>
</evidence>
<feature type="transmembrane region" description="Helical" evidence="7">
    <location>
        <begin position="79"/>
        <end position="104"/>
    </location>
</feature>
<feature type="transmembrane region" description="Helical" evidence="7">
    <location>
        <begin position="159"/>
        <end position="182"/>
    </location>
</feature>
<dbReference type="GO" id="GO:0008961">
    <property type="term" value="F:phosphatidylglycerol-prolipoprotein diacylglyceryl transferase activity"/>
    <property type="evidence" value="ECO:0007669"/>
    <property type="project" value="InterPro"/>
</dbReference>
<feature type="transmembrane region" description="Helical" evidence="7">
    <location>
        <begin position="44"/>
        <end position="67"/>
    </location>
</feature>
<feature type="transmembrane region" description="Helical" evidence="7">
    <location>
        <begin position="116"/>
        <end position="139"/>
    </location>
</feature>
<dbReference type="STRING" id="1618484.UR56_C0014G0015"/>
<feature type="transmembrane region" description="Helical" evidence="7">
    <location>
        <begin position="194"/>
        <end position="213"/>
    </location>
</feature>
<dbReference type="EMBL" id="LBPR01000014">
    <property type="protein sequence ID" value="KKP61382.1"/>
    <property type="molecule type" value="Genomic_DNA"/>
</dbReference>
<comment type="caution">
    <text evidence="8">The sequence shown here is derived from an EMBL/GenBank/DDBJ whole genome shotgun (WGS) entry which is preliminary data.</text>
</comment>
<feature type="transmembrane region" description="Helical" evidence="7">
    <location>
        <begin position="13"/>
        <end position="32"/>
    </location>
</feature>
<accession>A0A0G0E1U6</accession>
<dbReference type="Proteomes" id="UP000034004">
    <property type="component" value="Unassembled WGS sequence"/>
</dbReference>